<evidence type="ECO:0000313" key="1">
    <source>
        <dbReference type="EMBL" id="MDM8195454.1"/>
    </source>
</evidence>
<protein>
    <submittedName>
        <fullName evidence="1">Uncharacterized protein</fullName>
    </submittedName>
</protein>
<name>A0ABT7UH31_9FIRM</name>
<proteinExistence type="predicted"/>
<dbReference type="RefSeq" id="WP_289527393.1">
    <property type="nucleotide sequence ID" value="NZ_JAUDCK010000008.1"/>
</dbReference>
<comment type="caution">
    <text evidence="1">The sequence shown here is derived from an EMBL/GenBank/DDBJ whole genome shotgun (WGS) entry which is preliminary data.</text>
</comment>
<keyword evidence="2" id="KW-1185">Reference proteome</keyword>
<organism evidence="1 2">
    <name type="scientific">Massilimicrobiota timonensis</name>
    <dbReference type="NCBI Taxonomy" id="1776392"/>
    <lineage>
        <taxon>Bacteria</taxon>
        <taxon>Bacillati</taxon>
        <taxon>Bacillota</taxon>
        <taxon>Erysipelotrichia</taxon>
        <taxon>Erysipelotrichales</taxon>
        <taxon>Erysipelotrichaceae</taxon>
        <taxon>Massilimicrobiota</taxon>
    </lineage>
</organism>
<gene>
    <name evidence="1" type="ORF">QUV98_03865</name>
</gene>
<sequence>MKFWTVQTKDVIEIIQEKGVYQPDFNNSRYLHINKNLSDLYSIILDSFNQINKKDLPGVIFAFAKNDNNRICSIKTIEEFKEFIKSKHAVIEGFWKQLDKDNSMIIELNYEDNFNPIFIDMNDFQFLMPPIMLLPPYTAESINRILEDITQGQICVSEFPSYVIQAHLPYIEKRNVINIYPMFELNE</sequence>
<reference evidence="1 2" key="2">
    <citation type="submission" date="2023-06" db="EMBL/GenBank/DDBJ databases">
        <authorList>
            <person name="Zeman M."/>
            <person name="Kubasova T."/>
            <person name="Jahodarova E."/>
            <person name="Nykrynova M."/>
            <person name="Rychlik I."/>
        </authorList>
    </citation>
    <scope>NUCLEOTIDE SEQUENCE [LARGE SCALE GENOMIC DNA]</scope>
    <source>
        <strain evidence="1 2">ET341</strain>
    </source>
</reference>
<dbReference type="EMBL" id="JAUDCK010000008">
    <property type="protein sequence ID" value="MDM8195454.1"/>
    <property type="molecule type" value="Genomic_DNA"/>
</dbReference>
<evidence type="ECO:0000313" key="2">
    <source>
        <dbReference type="Proteomes" id="UP001529275"/>
    </source>
</evidence>
<reference evidence="2" key="1">
    <citation type="submission" date="2023-06" db="EMBL/GenBank/DDBJ databases">
        <title>Identification and characterization of horizontal gene transfer across gut microbiota members of farm animals based on homology search.</title>
        <authorList>
            <person name="Zeman M."/>
            <person name="Kubasova T."/>
            <person name="Jahodarova E."/>
            <person name="Nykrynova M."/>
            <person name="Rychlik I."/>
        </authorList>
    </citation>
    <scope>NUCLEOTIDE SEQUENCE [LARGE SCALE GENOMIC DNA]</scope>
    <source>
        <strain evidence="2">ET341</strain>
    </source>
</reference>
<dbReference type="Proteomes" id="UP001529275">
    <property type="component" value="Unassembled WGS sequence"/>
</dbReference>
<accession>A0ABT7UH31</accession>